<feature type="transmembrane region" description="Helical" evidence="1">
    <location>
        <begin position="6"/>
        <end position="24"/>
    </location>
</feature>
<keyword evidence="1" id="KW-0812">Transmembrane</keyword>
<dbReference type="Proteomes" id="UP000198517">
    <property type="component" value="Unassembled WGS sequence"/>
</dbReference>
<keyword evidence="3" id="KW-1185">Reference proteome</keyword>
<evidence type="ECO:0000313" key="2">
    <source>
        <dbReference type="EMBL" id="SDE79085.1"/>
    </source>
</evidence>
<protein>
    <submittedName>
        <fullName evidence="2">Uncharacterized protein</fullName>
    </submittedName>
</protein>
<dbReference type="STRING" id="1071918.SAMN05421544_12711"/>
<dbReference type="AlphaFoldDB" id="A0A1G7FTQ5"/>
<dbReference type="RefSeq" id="WP_092738051.1">
    <property type="nucleotide sequence ID" value="NZ_FNAS01000027.1"/>
</dbReference>
<keyword evidence="1" id="KW-1133">Transmembrane helix</keyword>
<evidence type="ECO:0000313" key="3">
    <source>
        <dbReference type="Proteomes" id="UP000198517"/>
    </source>
</evidence>
<dbReference type="OrthoDB" id="1493032at2"/>
<organism evidence="2 3">
    <name type="scientific">Riemerella columbipharyngis</name>
    <dbReference type="NCBI Taxonomy" id="1071918"/>
    <lineage>
        <taxon>Bacteria</taxon>
        <taxon>Pseudomonadati</taxon>
        <taxon>Bacteroidota</taxon>
        <taxon>Flavobacteriia</taxon>
        <taxon>Flavobacteriales</taxon>
        <taxon>Weeksellaceae</taxon>
        <taxon>Riemerella</taxon>
    </lineage>
</organism>
<dbReference type="Pfam" id="PF25589">
    <property type="entry name" value="DUF7935"/>
    <property type="match status" value="1"/>
</dbReference>
<evidence type="ECO:0000256" key="1">
    <source>
        <dbReference type="SAM" id="Phobius"/>
    </source>
</evidence>
<dbReference type="EMBL" id="FNAS01000027">
    <property type="protein sequence ID" value="SDE79085.1"/>
    <property type="molecule type" value="Genomic_DNA"/>
</dbReference>
<proteinExistence type="predicted"/>
<name>A0A1G7FTQ5_9FLAO</name>
<accession>A0A1G7FTQ5</accession>
<keyword evidence="1" id="KW-0472">Membrane</keyword>
<sequence>MNEFSQYYPYIAVLVVASVFLIFFRQCLATYISIKNKELLLLAKSHQNDIAYPAYERISIFLDRIKPANLVKNYDSNLAVHEFIYLTEKAVNEEFSYNVGQQIYINEAIWEDIVRAKSKVLFHLKSTYEKMSNTSSLEEFKTVFLMSYMNDGDAVSHCLNLIRKEIK</sequence>
<reference evidence="2 3" key="1">
    <citation type="submission" date="2016-10" db="EMBL/GenBank/DDBJ databases">
        <authorList>
            <person name="de Groot N.N."/>
        </authorList>
    </citation>
    <scope>NUCLEOTIDE SEQUENCE [LARGE SCALE GENOMIC DNA]</scope>
    <source>
        <strain evidence="2 3">DSM 24015</strain>
    </source>
</reference>
<dbReference type="InterPro" id="IPR057695">
    <property type="entry name" value="DUF7935"/>
</dbReference>
<gene>
    <name evidence="2" type="ORF">SAMN05421544_12711</name>
</gene>